<gene>
    <name evidence="2" type="ORF">B0I33_102168</name>
</gene>
<sequence>MSSDDRERPPRQDPPGPDRRRLDDVFGDVLPETTSDEREQAARPAEADDWFLENRPPHHG</sequence>
<feature type="region of interest" description="Disordered" evidence="1">
    <location>
        <begin position="1"/>
        <end position="60"/>
    </location>
</feature>
<name>A0A2T0M0E0_9PSEU</name>
<dbReference type="Proteomes" id="UP000238362">
    <property type="component" value="Unassembled WGS sequence"/>
</dbReference>
<accession>A0A2T0M0E0</accession>
<feature type="compositionally biased region" description="Basic and acidic residues" evidence="1">
    <location>
        <begin position="1"/>
        <end position="24"/>
    </location>
</feature>
<proteinExistence type="predicted"/>
<organism evidence="2 3">
    <name type="scientific">Prauserella shujinwangii</name>
    <dbReference type="NCBI Taxonomy" id="1453103"/>
    <lineage>
        <taxon>Bacteria</taxon>
        <taxon>Bacillati</taxon>
        <taxon>Actinomycetota</taxon>
        <taxon>Actinomycetes</taxon>
        <taxon>Pseudonocardiales</taxon>
        <taxon>Pseudonocardiaceae</taxon>
        <taxon>Prauserella</taxon>
    </lineage>
</organism>
<dbReference type="OrthoDB" id="3700244at2"/>
<reference evidence="2 3" key="1">
    <citation type="submission" date="2018-03" db="EMBL/GenBank/DDBJ databases">
        <title>Genomic Encyclopedia of Type Strains, Phase III (KMG-III): the genomes of soil and plant-associated and newly described type strains.</title>
        <authorList>
            <person name="Whitman W."/>
        </authorList>
    </citation>
    <scope>NUCLEOTIDE SEQUENCE [LARGE SCALE GENOMIC DNA]</scope>
    <source>
        <strain evidence="2 3">CGMCC 4.7125</strain>
    </source>
</reference>
<comment type="caution">
    <text evidence="2">The sequence shown here is derived from an EMBL/GenBank/DDBJ whole genome shotgun (WGS) entry which is preliminary data.</text>
</comment>
<protein>
    <submittedName>
        <fullName evidence="2">Uncharacterized protein</fullName>
    </submittedName>
</protein>
<dbReference type="AlphaFoldDB" id="A0A2T0M0E0"/>
<evidence type="ECO:0000313" key="3">
    <source>
        <dbReference type="Proteomes" id="UP000238362"/>
    </source>
</evidence>
<dbReference type="EMBL" id="PVNH01000002">
    <property type="protein sequence ID" value="PRX50051.1"/>
    <property type="molecule type" value="Genomic_DNA"/>
</dbReference>
<keyword evidence="3" id="KW-1185">Reference proteome</keyword>
<dbReference type="RefSeq" id="WP_106177173.1">
    <property type="nucleotide sequence ID" value="NZ_PVNH01000002.1"/>
</dbReference>
<evidence type="ECO:0000313" key="2">
    <source>
        <dbReference type="EMBL" id="PRX50051.1"/>
    </source>
</evidence>
<evidence type="ECO:0000256" key="1">
    <source>
        <dbReference type="SAM" id="MobiDB-lite"/>
    </source>
</evidence>